<reference evidence="2" key="1">
    <citation type="journal article" date="2014" name="Front. Microbiol.">
        <title>High frequency of phylogenetically diverse reductive dehalogenase-homologous genes in deep subseafloor sedimentary metagenomes.</title>
        <authorList>
            <person name="Kawai M."/>
            <person name="Futagami T."/>
            <person name="Toyoda A."/>
            <person name="Takaki Y."/>
            <person name="Nishi S."/>
            <person name="Hori S."/>
            <person name="Arai W."/>
            <person name="Tsubouchi T."/>
            <person name="Morono Y."/>
            <person name="Uchiyama I."/>
            <person name="Ito T."/>
            <person name="Fujiyama A."/>
            <person name="Inagaki F."/>
            <person name="Takami H."/>
        </authorList>
    </citation>
    <scope>NUCLEOTIDE SEQUENCE</scope>
    <source>
        <strain evidence="2">Expedition CK06-06</strain>
    </source>
</reference>
<name>X1QY11_9ZZZZ</name>
<comment type="caution">
    <text evidence="2">The sequence shown here is derived from an EMBL/GenBank/DDBJ whole genome shotgun (WGS) entry which is preliminary data.</text>
</comment>
<proteinExistence type="predicted"/>
<sequence length="116" mass="13388">MIRKREDGEMKHSEFKFKTFDGLQLFAQSWQPETKSRAVICLVHGMGEHSGRYGHSLGGNLILNYVLRRQPKLKGVIVTGPWLRLAFEPPRFRIILAQITNYIWPSFSQKSGLDTK</sequence>
<dbReference type="InterPro" id="IPR029058">
    <property type="entry name" value="AB_hydrolase_fold"/>
</dbReference>
<gene>
    <name evidence="2" type="ORF">S06H3_59279</name>
</gene>
<dbReference type="EMBL" id="BARV01038491">
    <property type="protein sequence ID" value="GAI48184.1"/>
    <property type="molecule type" value="Genomic_DNA"/>
</dbReference>
<dbReference type="InterPro" id="IPR022742">
    <property type="entry name" value="Hydrolase_4"/>
</dbReference>
<dbReference type="SUPFAM" id="SSF53474">
    <property type="entry name" value="alpha/beta-Hydrolases"/>
    <property type="match status" value="1"/>
</dbReference>
<dbReference type="AlphaFoldDB" id="X1QY11"/>
<dbReference type="Gene3D" id="3.40.50.1820">
    <property type="entry name" value="alpha/beta hydrolase"/>
    <property type="match status" value="2"/>
</dbReference>
<feature type="non-terminal residue" evidence="2">
    <location>
        <position position="116"/>
    </location>
</feature>
<protein>
    <recommendedName>
        <fullName evidence="1">Serine aminopeptidase S33 domain-containing protein</fullName>
    </recommendedName>
</protein>
<evidence type="ECO:0000313" key="2">
    <source>
        <dbReference type="EMBL" id="GAI48184.1"/>
    </source>
</evidence>
<accession>X1QY11</accession>
<evidence type="ECO:0000259" key="1">
    <source>
        <dbReference type="Pfam" id="PF12146"/>
    </source>
</evidence>
<organism evidence="2">
    <name type="scientific">marine sediment metagenome</name>
    <dbReference type="NCBI Taxonomy" id="412755"/>
    <lineage>
        <taxon>unclassified sequences</taxon>
        <taxon>metagenomes</taxon>
        <taxon>ecological metagenomes</taxon>
    </lineage>
</organism>
<feature type="domain" description="Serine aminopeptidase S33" evidence="1">
    <location>
        <begin position="53"/>
        <end position="114"/>
    </location>
</feature>
<dbReference type="Pfam" id="PF12146">
    <property type="entry name" value="Hydrolase_4"/>
    <property type="match status" value="1"/>
</dbReference>